<dbReference type="SUPFAM" id="SSF160582">
    <property type="entry name" value="MbtH-like"/>
    <property type="match status" value="1"/>
</dbReference>
<keyword evidence="3" id="KW-1185">Reference proteome</keyword>
<dbReference type="SMART" id="SM00923">
    <property type="entry name" value="MbtH"/>
    <property type="match status" value="1"/>
</dbReference>
<dbReference type="Pfam" id="PF03621">
    <property type="entry name" value="MbtH"/>
    <property type="match status" value="1"/>
</dbReference>
<comment type="caution">
    <text evidence="2">The sequence shown here is derived from an EMBL/GenBank/DDBJ whole genome shotgun (WGS) entry which is preliminary data.</text>
</comment>
<gene>
    <name evidence="2" type="ORF">ACIGXA_02070</name>
</gene>
<evidence type="ECO:0000313" key="3">
    <source>
        <dbReference type="Proteomes" id="UP001614394"/>
    </source>
</evidence>
<dbReference type="InterPro" id="IPR038020">
    <property type="entry name" value="MbtH-like_sf"/>
</dbReference>
<dbReference type="Proteomes" id="UP001614394">
    <property type="component" value="Unassembled WGS sequence"/>
</dbReference>
<evidence type="ECO:0000259" key="1">
    <source>
        <dbReference type="SMART" id="SM00923"/>
    </source>
</evidence>
<accession>A0ABW8C073</accession>
<dbReference type="InterPro" id="IPR037407">
    <property type="entry name" value="MLP_fam"/>
</dbReference>
<dbReference type="InterPro" id="IPR005153">
    <property type="entry name" value="MbtH-like_dom"/>
</dbReference>
<evidence type="ECO:0000313" key="2">
    <source>
        <dbReference type="EMBL" id="MFI9099282.1"/>
    </source>
</evidence>
<organism evidence="2 3">
    <name type="scientific">Streptomyces fildesensis</name>
    <dbReference type="NCBI Taxonomy" id="375757"/>
    <lineage>
        <taxon>Bacteria</taxon>
        <taxon>Bacillati</taxon>
        <taxon>Actinomycetota</taxon>
        <taxon>Actinomycetes</taxon>
        <taxon>Kitasatosporales</taxon>
        <taxon>Streptomycetaceae</taxon>
        <taxon>Streptomyces</taxon>
    </lineage>
</organism>
<dbReference type="Gene3D" id="3.90.820.10">
    <property type="entry name" value="Structural Genomics, Unknown Function 30-nov-00 1gh9 Mol_id"/>
    <property type="match status" value="1"/>
</dbReference>
<dbReference type="RefSeq" id="WP_250977705.1">
    <property type="nucleotide sequence ID" value="NZ_JBITYG010000001.1"/>
</dbReference>
<sequence>MSTPFEDPDATYLALVNDEGQYSVWPAANDVPAGWRIVLEESGRQACLDHVEAHWTDMRPVSLRAAMGGQPGE</sequence>
<proteinExistence type="predicted"/>
<dbReference type="PANTHER" id="PTHR38444:SF1">
    <property type="entry name" value="ENTEROBACTIN BIOSYNTHESIS PROTEIN YBDZ"/>
    <property type="match status" value="1"/>
</dbReference>
<reference evidence="2 3" key="1">
    <citation type="submission" date="2024-10" db="EMBL/GenBank/DDBJ databases">
        <title>The Natural Products Discovery Center: Release of the First 8490 Sequenced Strains for Exploring Actinobacteria Biosynthetic Diversity.</title>
        <authorList>
            <person name="Kalkreuter E."/>
            <person name="Kautsar S.A."/>
            <person name="Yang D."/>
            <person name="Bader C.D."/>
            <person name="Teijaro C.N."/>
            <person name="Fluegel L."/>
            <person name="Davis C.M."/>
            <person name="Simpson J.R."/>
            <person name="Lauterbach L."/>
            <person name="Steele A.D."/>
            <person name="Gui C."/>
            <person name="Meng S."/>
            <person name="Li G."/>
            <person name="Viehrig K."/>
            <person name="Ye F."/>
            <person name="Su P."/>
            <person name="Kiefer A.F."/>
            <person name="Nichols A."/>
            <person name="Cepeda A.J."/>
            <person name="Yan W."/>
            <person name="Fan B."/>
            <person name="Jiang Y."/>
            <person name="Adhikari A."/>
            <person name="Zheng C.-J."/>
            <person name="Schuster L."/>
            <person name="Cowan T.M."/>
            <person name="Smanski M.J."/>
            <person name="Chevrette M.G."/>
            <person name="De Carvalho L.P.S."/>
            <person name="Shen B."/>
        </authorList>
    </citation>
    <scope>NUCLEOTIDE SEQUENCE [LARGE SCALE GENOMIC DNA]</scope>
    <source>
        <strain evidence="2 3">NPDC053399</strain>
    </source>
</reference>
<protein>
    <submittedName>
        <fullName evidence="2">MbtH family protein</fullName>
    </submittedName>
</protein>
<name>A0ABW8C073_9ACTN</name>
<dbReference type="EMBL" id="JBITYG010000001">
    <property type="protein sequence ID" value="MFI9099282.1"/>
    <property type="molecule type" value="Genomic_DNA"/>
</dbReference>
<dbReference type="PANTHER" id="PTHR38444">
    <property type="entry name" value="ENTEROBACTIN BIOSYNTHESIS PROTEIN YBDZ"/>
    <property type="match status" value="1"/>
</dbReference>
<feature type="domain" description="MbtH-like" evidence="1">
    <location>
        <begin position="3"/>
        <end position="53"/>
    </location>
</feature>